<proteinExistence type="predicted"/>
<accession>A0ACC0PT92</accession>
<gene>
    <name evidence="1" type="ORF">RHMOL_Rhmol02G0192800</name>
</gene>
<protein>
    <submittedName>
        <fullName evidence="1">Uncharacterized protein</fullName>
    </submittedName>
</protein>
<name>A0ACC0PT92_RHOML</name>
<sequence>MVTGLVPPANLWDVDEIVDVQVGAEVWAVSRSLADGGLWDVPFIANPKPEHEVAAVQDLNFWDSLLMKDIAEDLGLNTGAPVAALATDKGKHKLGEVPSDLWDVNQDPQVVPSSRNVLNVTRSGRIFQAANLQAGSSSNPSNQRNEPIAFLGSAPLELPSTDLIQRQLEWVPTAISLWGLICLWATTAPGGIGVARKEAPRFRIDLKILKSRHPDLWFATRETVLSEND</sequence>
<evidence type="ECO:0000313" key="2">
    <source>
        <dbReference type="Proteomes" id="UP001062846"/>
    </source>
</evidence>
<evidence type="ECO:0000313" key="1">
    <source>
        <dbReference type="EMBL" id="KAI8568366.1"/>
    </source>
</evidence>
<comment type="caution">
    <text evidence="1">The sequence shown here is derived from an EMBL/GenBank/DDBJ whole genome shotgun (WGS) entry which is preliminary data.</text>
</comment>
<dbReference type="Proteomes" id="UP001062846">
    <property type="component" value="Chromosome 2"/>
</dbReference>
<dbReference type="EMBL" id="CM046389">
    <property type="protein sequence ID" value="KAI8568366.1"/>
    <property type="molecule type" value="Genomic_DNA"/>
</dbReference>
<organism evidence="1 2">
    <name type="scientific">Rhododendron molle</name>
    <name type="common">Chinese azalea</name>
    <name type="synonym">Azalea mollis</name>
    <dbReference type="NCBI Taxonomy" id="49168"/>
    <lineage>
        <taxon>Eukaryota</taxon>
        <taxon>Viridiplantae</taxon>
        <taxon>Streptophyta</taxon>
        <taxon>Embryophyta</taxon>
        <taxon>Tracheophyta</taxon>
        <taxon>Spermatophyta</taxon>
        <taxon>Magnoliopsida</taxon>
        <taxon>eudicotyledons</taxon>
        <taxon>Gunneridae</taxon>
        <taxon>Pentapetalae</taxon>
        <taxon>asterids</taxon>
        <taxon>Ericales</taxon>
        <taxon>Ericaceae</taxon>
        <taxon>Ericoideae</taxon>
        <taxon>Rhodoreae</taxon>
        <taxon>Rhododendron</taxon>
    </lineage>
</organism>
<keyword evidence="2" id="KW-1185">Reference proteome</keyword>
<reference evidence="1" key="1">
    <citation type="submission" date="2022-02" db="EMBL/GenBank/DDBJ databases">
        <title>Plant Genome Project.</title>
        <authorList>
            <person name="Zhang R.-G."/>
        </authorList>
    </citation>
    <scope>NUCLEOTIDE SEQUENCE</scope>
    <source>
        <strain evidence="1">AT1</strain>
    </source>
</reference>